<name>A0A1L0BGQ8_9ASCO</name>
<proteinExistence type="predicted"/>
<dbReference type="AlphaFoldDB" id="A0A1L0BGQ8"/>
<dbReference type="PANTHER" id="PTHR37534">
    <property type="entry name" value="TRANSCRIPTIONAL ACTIVATOR PROTEIN UGA3"/>
    <property type="match status" value="1"/>
</dbReference>
<gene>
    <name evidence="4" type="ORF">SAMEA4029010_CIC11G00000000173</name>
</gene>
<evidence type="ECO:0000256" key="1">
    <source>
        <dbReference type="ARBA" id="ARBA00004123"/>
    </source>
</evidence>
<dbReference type="InterPro" id="IPR001138">
    <property type="entry name" value="Zn2Cys6_DnaBD"/>
</dbReference>
<accession>A0A1L0BGQ8</accession>
<protein>
    <submittedName>
        <fullName evidence="4">CIC11C00000000173</fullName>
    </submittedName>
</protein>
<dbReference type="GO" id="GO:0008270">
    <property type="term" value="F:zinc ion binding"/>
    <property type="evidence" value="ECO:0007669"/>
    <property type="project" value="InterPro"/>
</dbReference>
<dbReference type="PANTHER" id="PTHR37534:SF7">
    <property type="entry name" value="TRANSCRIPTIONAL ACTIVATOR PROTEIN UGA3"/>
    <property type="match status" value="1"/>
</dbReference>
<dbReference type="GO" id="GO:0005634">
    <property type="term" value="C:nucleus"/>
    <property type="evidence" value="ECO:0007669"/>
    <property type="project" value="UniProtKB-SubCell"/>
</dbReference>
<dbReference type="GO" id="GO:0000976">
    <property type="term" value="F:transcription cis-regulatory region binding"/>
    <property type="evidence" value="ECO:0007669"/>
    <property type="project" value="TreeGrafter"/>
</dbReference>
<dbReference type="Gene3D" id="4.10.240.10">
    <property type="entry name" value="Zn(2)-C6 fungal-type DNA-binding domain"/>
    <property type="match status" value="1"/>
</dbReference>
<evidence type="ECO:0000313" key="4">
    <source>
        <dbReference type="EMBL" id="SGZ49442.1"/>
    </source>
</evidence>
<dbReference type="InterPro" id="IPR021858">
    <property type="entry name" value="Fun_TF"/>
</dbReference>
<evidence type="ECO:0000256" key="2">
    <source>
        <dbReference type="ARBA" id="ARBA00023242"/>
    </source>
</evidence>
<dbReference type="STRING" id="45354.A0A1L0BGQ8"/>
<dbReference type="Pfam" id="PF11951">
    <property type="entry name" value="Fungal_trans_2"/>
    <property type="match status" value="1"/>
</dbReference>
<dbReference type="PROSITE" id="PS50048">
    <property type="entry name" value="ZN2_CY6_FUNGAL_2"/>
    <property type="match status" value="1"/>
</dbReference>
<feature type="domain" description="Zn(2)-C6 fungal-type" evidence="3">
    <location>
        <begin position="41"/>
        <end position="71"/>
    </location>
</feature>
<keyword evidence="5" id="KW-1185">Reference proteome</keyword>
<dbReference type="PROSITE" id="PS00463">
    <property type="entry name" value="ZN2_CY6_FUNGAL_1"/>
    <property type="match status" value="1"/>
</dbReference>
<dbReference type="Pfam" id="PF00172">
    <property type="entry name" value="Zn_clus"/>
    <property type="match status" value="1"/>
</dbReference>
<dbReference type="GO" id="GO:0000981">
    <property type="term" value="F:DNA-binding transcription factor activity, RNA polymerase II-specific"/>
    <property type="evidence" value="ECO:0007669"/>
    <property type="project" value="InterPro"/>
</dbReference>
<dbReference type="InterPro" id="IPR036864">
    <property type="entry name" value="Zn2-C6_fun-type_DNA-bd_sf"/>
</dbReference>
<sequence length="581" mass="66120">MFTTLNAGSLEQLHVNSPTEYANKRISPVTGKPKRHRSRMGCYYCRARKRKCDEKRPSCTFCSLRDLDCQYPQDENNKNKKNCKTVPLDSDKECLPNGDDNALEIMKSTTSDNAQLSPTIKSEYSLSVLEILQSLIRLPKVEELDENGDPIQSDLNISEVLPGFLIEPTDTFRLYMDERSMNFVSYFHKEVVNFVSITPLTIQNHLANTYMSVAVQDQSFLALLATWGALFLDGPESESYKAHLNQAHKIARQKLEAGLLSDMDKFIVLCFYAGIAGVGICAGNTSDWYELLRMSLRIMSEFGSVRNFLERFHYLNEAKCIVANLQYHEVMSSISMKNGTLLKMSDYSAVFEDDTDFSYGVDPLQGCIHPVFTLLGEIINAKAEHLLAANEIEEELKGITGTSPKENEQFELLTHKRLTHYFRANSTASLLMAKVDACVPKQNQQCFLSPKELDEHLILFEAFRNTCKLNILVYIQGMRFKAPEVQLILVDTFKLIDLLIKCRLRSAISMVLLMCGLCSCYPGDRAHIKKQFEELQSYYNVHNVKKIQTLVEHSWVINPHGDVTVHWEELCEQFGWILAAS</sequence>
<comment type="subcellular location">
    <subcellularLocation>
        <location evidence="1">Nucleus</location>
    </subcellularLocation>
</comment>
<dbReference type="Proteomes" id="UP000182334">
    <property type="component" value="Chromosome II"/>
</dbReference>
<evidence type="ECO:0000259" key="3">
    <source>
        <dbReference type="PROSITE" id="PS50048"/>
    </source>
</evidence>
<dbReference type="OrthoDB" id="5419315at2759"/>
<keyword evidence="2" id="KW-0539">Nucleus</keyword>
<dbReference type="SMART" id="SM00066">
    <property type="entry name" value="GAL4"/>
    <property type="match status" value="1"/>
</dbReference>
<reference evidence="4 5" key="1">
    <citation type="submission" date="2016-10" db="EMBL/GenBank/DDBJ databases">
        <authorList>
            <person name="de Groot N.N."/>
        </authorList>
    </citation>
    <scope>NUCLEOTIDE SEQUENCE [LARGE SCALE GENOMIC DNA]</scope>
    <source>
        <strain evidence="4 5">CBS 141442</strain>
    </source>
</reference>
<dbReference type="SUPFAM" id="SSF57701">
    <property type="entry name" value="Zn2/Cys6 DNA-binding domain"/>
    <property type="match status" value="1"/>
</dbReference>
<dbReference type="GO" id="GO:0045944">
    <property type="term" value="P:positive regulation of transcription by RNA polymerase II"/>
    <property type="evidence" value="ECO:0007669"/>
    <property type="project" value="TreeGrafter"/>
</dbReference>
<organism evidence="4 5">
    <name type="scientific">Sungouiella intermedia</name>
    <dbReference type="NCBI Taxonomy" id="45354"/>
    <lineage>
        <taxon>Eukaryota</taxon>
        <taxon>Fungi</taxon>
        <taxon>Dikarya</taxon>
        <taxon>Ascomycota</taxon>
        <taxon>Saccharomycotina</taxon>
        <taxon>Pichiomycetes</taxon>
        <taxon>Metschnikowiaceae</taxon>
        <taxon>Sungouiella</taxon>
    </lineage>
</organism>
<dbReference type="EMBL" id="LT635757">
    <property type="protein sequence ID" value="SGZ49442.1"/>
    <property type="molecule type" value="Genomic_DNA"/>
</dbReference>
<dbReference type="CDD" id="cd00067">
    <property type="entry name" value="GAL4"/>
    <property type="match status" value="1"/>
</dbReference>
<evidence type="ECO:0000313" key="5">
    <source>
        <dbReference type="Proteomes" id="UP000182334"/>
    </source>
</evidence>